<evidence type="ECO:0000313" key="2">
    <source>
        <dbReference type="EMBL" id="MFC7304899.1"/>
    </source>
</evidence>
<evidence type="ECO:0008006" key="4">
    <source>
        <dbReference type="Google" id="ProtNLM"/>
    </source>
</evidence>
<organism evidence="2 3">
    <name type="scientific">Streptomyces monticola</name>
    <dbReference type="NCBI Taxonomy" id="2666263"/>
    <lineage>
        <taxon>Bacteria</taxon>
        <taxon>Bacillati</taxon>
        <taxon>Actinomycetota</taxon>
        <taxon>Actinomycetes</taxon>
        <taxon>Kitasatosporales</taxon>
        <taxon>Streptomycetaceae</taxon>
        <taxon>Streptomyces</taxon>
    </lineage>
</organism>
<sequence length="89" mass="9360">MFTPRFTSRKTLGTVASAALVVLAAPAVAHADGPEKLANLWVPSKVDANNPLPEDVAAGLDEAVGELVNKVRTERKDRVDASVGDEQGH</sequence>
<feature type="signal peptide" evidence="1">
    <location>
        <begin position="1"/>
        <end position="31"/>
    </location>
</feature>
<name>A0ABW2JFT2_9ACTN</name>
<comment type="caution">
    <text evidence="2">The sequence shown here is derived from an EMBL/GenBank/DDBJ whole genome shotgun (WGS) entry which is preliminary data.</text>
</comment>
<feature type="chain" id="PRO_5045103497" description="Secreted protein" evidence="1">
    <location>
        <begin position="32"/>
        <end position="89"/>
    </location>
</feature>
<dbReference type="Proteomes" id="UP001596523">
    <property type="component" value="Unassembled WGS sequence"/>
</dbReference>
<keyword evidence="1" id="KW-0732">Signal</keyword>
<proteinExistence type="predicted"/>
<evidence type="ECO:0000256" key="1">
    <source>
        <dbReference type="SAM" id="SignalP"/>
    </source>
</evidence>
<evidence type="ECO:0000313" key="3">
    <source>
        <dbReference type="Proteomes" id="UP001596523"/>
    </source>
</evidence>
<protein>
    <recommendedName>
        <fullName evidence="4">Secreted protein</fullName>
    </recommendedName>
</protein>
<dbReference type="EMBL" id="JBHTCF010000004">
    <property type="protein sequence ID" value="MFC7304899.1"/>
    <property type="molecule type" value="Genomic_DNA"/>
</dbReference>
<accession>A0ABW2JFT2</accession>
<dbReference type="RefSeq" id="WP_381829827.1">
    <property type="nucleotide sequence ID" value="NZ_JBHTCF010000004.1"/>
</dbReference>
<gene>
    <name evidence="2" type="ORF">ACFQVC_11795</name>
</gene>
<keyword evidence="3" id="KW-1185">Reference proteome</keyword>
<reference evidence="3" key="1">
    <citation type="journal article" date="2019" name="Int. J. Syst. Evol. Microbiol.">
        <title>The Global Catalogue of Microorganisms (GCM) 10K type strain sequencing project: providing services to taxonomists for standard genome sequencing and annotation.</title>
        <authorList>
            <consortium name="The Broad Institute Genomics Platform"/>
            <consortium name="The Broad Institute Genome Sequencing Center for Infectious Disease"/>
            <person name="Wu L."/>
            <person name="Ma J."/>
        </authorList>
    </citation>
    <scope>NUCLEOTIDE SEQUENCE [LARGE SCALE GENOMIC DNA]</scope>
    <source>
        <strain evidence="3">SYNS20</strain>
    </source>
</reference>